<keyword evidence="9" id="KW-1185">Reference proteome</keyword>
<proteinExistence type="predicted"/>
<feature type="region of interest" description="Disordered" evidence="6">
    <location>
        <begin position="495"/>
        <end position="516"/>
    </location>
</feature>
<dbReference type="RefSeq" id="XP_029215654.1">
    <property type="nucleotide sequence ID" value="XM_029361299.1"/>
</dbReference>
<feature type="region of interest" description="Disordered" evidence="6">
    <location>
        <begin position="623"/>
        <end position="684"/>
    </location>
</feature>
<feature type="region of interest" description="Disordered" evidence="6">
    <location>
        <begin position="106"/>
        <end position="181"/>
    </location>
</feature>
<keyword evidence="4 5" id="KW-0862">Zinc</keyword>
<evidence type="ECO:0000259" key="7">
    <source>
        <dbReference type="PROSITE" id="PS50103"/>
    </source>
</evidence>
<feature type="zinc finger region" description="C3H1-type" evidence="5">
    <location>
        <begin position="399"/>
        <end position="427"/>
    </location>
</feature>
<feature type="compositionally biased region" description="Polar residues" evidence="6">
    <location>
        <begin position="204"/>
        <end position="220"/>
    </location>
</feature>
<feature type="domain" description="C3H1-type" evidence="7">
    <location>
        <begin position="399"/>
        <end position="427"/>
    </location>
</feature>
<gene>
    <name evidence="8" type="ORF">BESB_026190</name>
</gene>
<feature type="compositionally biased region" description="Polar residues" evidence="6">
    <location>
        <begin position="290"/>
        <end position="300"/>
    </location>
</feature>
<evidence type="ECO:0000256" key="5">
    <source>
        <dbReference type="PROSITE-ProRule" id="PRU00723"/>
    </source>
</evidence>
<dbReference type="GO" id="GO:0008270">
    <property type="term" value="F:zinc ion binding"/>
    <property type="evidence" value="ECO:0007669"/>
    <property type="project" value="UniProtKB-KW"/>
</dbReference>
<sequence length="1266" mass="133049">MGGLQGETNRDRALCGRSSSGSLLPRRASAEVAASHGRGSEESRDEDALVPSFGGVRHQSTKITDKGAADTLSCSQDICSNLKALAFGAPLPFSEDLRRQWELASDSAFERGGPSKPVSRVAHDSDDRGEAEKGGYSGGWQQHQPRRRAEEGKGACREPASALGVEPQQSPAPELKKSESTLLEDTLPLGTSAVDFSREASIPSAKQESMTSCGQSVTENTHLKGRSQPASGVVAEGACSKGITDCEMAAGNTGEAEKHTMEDTREGDGLAPGLRQQTALVGGHPKAEPSCTTSGVTPNENAGDLSTPADERRASTGGDSTRRAGGGQEDDAEGVQSADCGRRESGGSSSGNPIRLVRAYSQYYKTKMCLYVVQGRVCARGSKCVYAHSEDELREPPNLEKTRLCPAFKQTGSCTNQETCAYAHSSAELRHTVTVFKTKICHMWNKGKCGAGTACRHAHGLEELKRHRQRSQQELVALSRGGNLQPESKAVEDGAWHSSHIRHQTEETTAKQVGDQKQVFPEVESMCDASGSVHGVGDTKDAKAEPREDHLSGHIEAEGGHRLPQRQTQAADQSPAPKERRSRGGRRAHAAGVEAAGLAGGRQLADVVTDQEKGFLVTDACPESGASERATQCPTAAQGKEQHHSECVPGGLDREKVHSGHRSGHTSPGCVSDRGRQSPALSSECKAAVSRYCQPRPRNRKKGVGAVDSSGRAETSEGGMGQLDFASWIGEQLILAGAARDPGYAVPAPLTSEARLPQARLPAPQTIRSPPRTSQPAATWQMPEYTDQPNRTVWQSSGVRRRDQWDETTEQVPAALAQYLSALLASRTTGFPQRQEPSSPAVSDVASAAYGVVRGISAMAVDPPRAVFPHAGSDGNALQGSTCERQAGSRVCANFGSVPPASQGGHGHQPSASLYDPTPEQGSALIELLLGFAARGVSADSTQGAASIAESRIEQPHHDLQHRETGALPPVHSYGTPRSPENWGSVQSALTAFQPTHRDPWGAADMAGVASAPAFPPSGPAVAEILELLMEQQSRSQGVSQSAMELLSRESVLFPPSDGGGFARVTGFDAPSAPDGVSGADESGNCVAPGPRGRMMRGDQPSPEYFPPSVAPSMPSRTAGGNGLPEYPMVGLPRVESFAPQGRLSTAKLPVPHPSVARDGFYRGSSPAAGAYFSEPPHVRRLAVVAEQGLSSATAPMPFRLSAQGSHDARTDTRGPPGLSRGIGLGGPGGSTDQAPAGAYSSFLGSICLPDSSGRPHTTRPPEKGP</sequence>
<feature type="compositionally biased region" description="Basic residues" evidence="6">
    <location>
        <begin position="580"/>
        <end position="589"/>
    </location>
</feature>
<feature type="zinc finger region" description="C3H1-type" evidence="5">
    <location>
        <begin position="363"/>
        <end position="391"/>
    </location>
</feature>
<evidence type="ECO:0000256" key="6">
    <source>
        <dbReference type="SAM" id="MobiDB-lite"/>
    </source>
</evidence>
<organism evidence="8 9">
    <name type="scientific">Besnoitia besnoiti</name>
    <name type="common">Apicomplexan protozoan</name>
    <dbReference type="NCBI Taxonomy" id="94643"/>
    <lineage>
        <taxon>Eukaryota</taxon>
        <taxon>Sar</taxon>
        <taxon>Alveolata</taxon>
        <taxon>Apicomplexa</taxon>
        <taxon>Conoidasida</taxon>
        <taxon>Coccidia</taxon>
        <taxon>Eucoccidiorida</taxon>
        <taxon>Eimeriorina</taxon>
        <taxon>Sarcocystidae</taxon>
        <taxon>Besnoitia</taxon>
    </lineage>
</organism>
<dbReference type="SMART" id="SM00356">
    <property type="entry name" value="ZnF_C3H1"/>
    <property type="match status" value="3"/>
</dbReference>
<feature type="compositionally biased region" description="Basic and acidic residues" evidence="6">
    <location>
        <begin position="537"/>
        <end position="561"/>
    </location>
</feature>
<dbReference type="OrthoDB" id="330598at2759"/>
<feature type="compositionally biased region" description="Basic and acidic residues" evidence="6">
    <location>
        <begin position="255"/>
        <end position="268"/>
    </location>
</feature>
<dbReference type="PANTHER" id="PTHR12547">
    <property type="entry name" value="CCCH ZINC FINGER/TIS11-RELATED"/>
    <property type="match status" value="1"/>
</dbReference>
<keyword evidence="1 5" id="KW-0479">Metal-binding</keyword>
<feature type="domain" description="C3H1-type" evidence="7">
    <location>
        <begin position="363"/>
        <end position="391"/>
    </location>
</feature>
<feature type="region of interest" description="Disordered" evidence="6">
    <location>
        <begin position="1201"/>
        <end position="1266"/>
    </location>
</feature>
<feature type="zinc finger region" description="C3H1-type" evidence="5">
    <location>
        <begin position="436"/>
        <end position="462"/>
    </location>
</feature>
<dbReference type="PROSITE" id="PS50103">
    <property type="entry name" value="ZF_C3H1"/>
    <property type="match status" value="3"/>
</dbReference>
<feature type="region of interest" description="Disordered" evidence="6">
    <location>
        <begin position="1"/>
        <end position="68"/>
    </location>
</feature>
<evidence type="ECO:0000313" key="9">
    <source>
        <dbReference type="Proteomes" id="UP000224006"/>
    </source>
</evidence>
<reference evidence="8 9" key="1">
    <citation type="submission" date="2017-09" db="EMBL/GenBank/DDBJ databases">
        <title>Genome sequencing of Besnoitia besnoiti strain Bb-Ger1.</title>
        <authorList>
            <person name="Schares G."/>
            <person name="Venepally P."/>
            <person name="Lorenzi H.A."/>
        </authorList>
    </citation>
    <scope>NUCLEOTIDE SEQUENCE [LARGE SCALE GENOMIC DNA]</scope>
    <source>
        <strain evidence="8 9">Bb-Ger1</strain>
    </source>
</reference>
<dbReference type="AlphaFoldDB" id="A0A2A9M0Y8"/>
<accession>A0A2A9M0Y8</accession>
<keyword evidence="2" id="KW-0677">Repeat</keyword>
<feature type="compositionally biased region" description="Basic and acidic residues" evidence="6">
    <location>
        <begin position="640"/>
        <end position="658"/>
    </location>
</feature>
<keyword evidence="3 5" id="KW-0863">Zinc-finger</keyword>
<dbReference type="Pfam" id="PF00642">
    <property type="entry name" value="zf-CCCH"/>
    <property type="match status" value="1"/>
</dbReference>
<dbReference type="InterPro" id="IPR045877">
    <property type="entry name" value="ZFP36-like"/>
</dbReference>
<dbReference type="InterPro" id="IPR036855">
    <property type="entry name" value="Znf_CCCH_sf"/>
</dbReference>
<dbReference type="VEuPathDB" id="ToxoDB:BESB_026190"/>
<protein>
    <submittedName>
        <fullName evidence="8">Zinc finger (CCCH type) motif-containing protein</fullName>
    </submittedName>
</protein>
<feature type="region of interest" description="Disordered" evidence="6">
    <location>
        <begin position="528"/>
        <end position="599"/>
    </location>
</feature>
<evidence type="ECO:0000256" key="2">
    <source>
        <dbReference type="ARBA" id="ARBA00022737"/>
    </source>
</evidence>
<evidence type="ECO:0000256" key="3">
    <source>
        <dbReference type="ARBA" id="ARBA00022771"/>
    </source>
</evidence>
<evidence type="ECO:0000313" key="8">
    <source>
        <dbReference type="EMBL" id="PFH31645.1"/>
    </source>
</evidence>
<feature type="compositionally biased region" description="Gly residues" evidence="6">
    <location>
        <begin position="1221"/>
        <end position="1230"/>
    </location>
</feature>
<dbReference type="EMBL" id="NWUJ01000014">
    <property type="protein sequence ID" value="PFH31645.1"/>
    <property type="molecule type" value="Genomic_DNA"/>
</dbReference>
<evidence type="ECO:0000256" key="1">
    <source>
        <dbReference type="ARBA" id="ARBA00022723"/>
    </source>
</evidence>
<dbReference type="KEGG" id="bbes:BESB_026190"/>
<dbReference type="Proteomes" id="UP000224006">
    <property type="component" value="Unassembled WGS sequence"/>
</dbReference>
<evidence type="ECO:0000256" key="4">
    <source>
        <dbReference type="ARBA" id="ARBA00022833"/>
    </source>
</evidence>
<feature type="compositionally biased region" description="Low complexity" evidence="6">
    <location>
        <begin position="15"/>
        <end position="27"/>
    </location>
</feature>
<feature type="region of interest" description="Disordered" evidence="6">
    <location>
        <begin position="250"/>
        <end position="352"/>
    </location>
</feature>
<feature type="compositionally biased region" description="Basic and acidic residues" evidence="6">
    <location>
        <begin position="147"/>
        <end position="156"/>
    </location>
</feature>
<dbReference type="SUPFAM" id="SSF90229">
    <property type="entry name" value="CCCH zinc finger"/>
    <property type="match status" value="3"/>
</dbReference>
<feature type="region of interest" description="Disordered" evidence="6">
    <location>
        <begin position="894"/>
        <end position="919"/>
    </location>
</feature>
<dbReference type="PANTHER" id="PTHR12547:SF18">
    <property type="entry name" value="PROTEIN TIS11"/>
    <property type="match status" value="1"/>
</dbReference>
<dbReference type="InterPro" id="IPR000571">
    <property type="entry name" value="Znf_CCCH"/>
</dbReference>
<dbReference type="GO" id="GO:0003729">
    <property type="term" value="F:mRNA binding"/>
    <property type="evidence" value="ECO:0007669"/>
    <property type="project" value="InterPro"/>
</dbReference>
<feature type="region of interest" description="Disordered" evidence="6">
    <location>
        <begin position="1064"/>
        <end position="1092"/>
    </location>
</feature>
<dbReference type="Gene3D" id="4.10.1000.10">
    <property type="entry name" value="Zinc finger, CCCH-type"/>
    <property type="match status" value="3"/>
</dbReference>
<feature type="region of interest" description="Disordered" evidence="6">
    <location>
        <begin position="200"/>
        <end position="232"/>
    </location>
</feature>
<dbReference type="GeneID" id="40307671"/>
<feature type="compositionally biased region" description="Basic and acidic residues" evidence="6">
    <location>
        <begin position="121"/>
        <end position="133"/>
    </location>
</feature>
<comment type="caution">
    <text evidence="8">The sequence shown here is derived from an EMBL/GenBank/DDBJ whole genome shotgun (WGS) entry which is preliminary data.</text>
</comment>
<feature type="region of interest" description="Disordered" evidence="6">
    <location>
        <begin position="696"/>
        <end position="718"/>
    </location>
</feature>
<feature type="domain" description="C3H1-type" evidence="7">
    <location>
        <begin position="436"/>
        <end position="462"/>
    </location>
</feature>
<name>A0A2A9M0Y8_BESBE</name>